<accession>A0A1D7TKH2</accession>
<protein>
    <submittedName>
        <fullName evidence="1">Putative oligoribonuclease</fullName>
    </submittedName>
</protein>
<dbReference type="EMBL" id="CP017111">
    <property type="protein sequence ID" value="AOO65492.1"/>
    <property type="molecule type" value="Genomic_DNA"/>
</dbReference>
<dbReference type="PANTHER" id="PTHR42146">
    <property type="entry name" value="3',5'-CYCLIC-NUCLEOTIDE PHOSPHODIESTERASE"/>
    <property type="match status" value="1"/>
</dbReference>
<gene>
    <name evidence="1" type="ORF">SHALO_1721</name>
</gene>
<keyword evidence="2" id="KW-1185">Reference proteome</keyword>
<reference evidence="2" key="1">
    <citation type="submission" date="2016-08" db="EMBL/GenBank/DDBJ databases">
        <title>Complete genome sequence of the organohalide-respiring Epsilonproteobacterium Sulfurospirillum halorespirans.</title>
        <authorList>
            <person name="Goris T."/>
            <person name="Zimmermann J."/>
            <person name="Schenz B."/>
            <person name="Lemos M."/>
            <person name="Hackermueller J."/>
            <person name="Diekert G."/>
        </authorList>
    </citation>
    <scope>NUCLEOTIDE SEQUENCE [LARGE SCALE GENOMIC DNA]</scope>
    <source>
        <strain>DSM 13726</strain>
        <strain evidence="2">PCE-M2</strain>
    </source>
</reference>
<evidence type="ECO:0000313" key="2">
    <source>
        <dbReference type="Proteomes" id="UP000094609"/>
    </source>
</evidence>
<dbReference type="InterPro" id="IPR052968">
    <property type="entry name" value="Nucleotide_metab_enz"/>
</dbReference>
<proteinExistence type="predicted"/>
<dbReference type="InterPro" id="IPR038763">
    <property type="entry name" value="DHH_sf"/>
</dbReference>
<dbReference type="SUPFAM" id="SSF64182">
    <property type="entry name" value="DHH phosphoesterases"/>
    <property type="match status" value="1"/>
</dbReference>
<name>A0A1D7TKH2_9BACT</name>
<evidence type="ECO:0000313" key="1">
    <source>
        <dbReference type="EMBL" id="AOO65492.1"/>
    </source>
</evidence>
<dbReference type="AlphaFoldDB" id="A0A1D7TKH2"/>
<sequence length="341" mass="38598">MNYTLHHLSHTDLDGYSCQMVSAHYFDSIRFYNSNYGKEINECFNQILATIQSSESQKHVILITDLNLTMDQAKEFESKVSICDKEIMMFVLDHHKTGQECADAFEWYYLDSSRCATKITYDFFSALYGKDEKLSHYVDVVNAVDIWLEDKPEFELGKVCMGLVSGAREVNKIMFPEENSKYIFALLSKAQEYFTCKEAHIALDDAIHGIKKSFFTTSKNDTLSNLVSAYNVILLTQNRDKMQISYKEYKGILTYNIGNVSVIGNDFLTANPDLDFFMDITSKKTISLRSNGKVDVSKMAAHIANGGGHHNASGGLLSNFKDAFIYDTIKSQVMSIITNKG</sequence>
<dbReference type="PATRIC" id="fig|1193502.14.peg.1747"/>
<dbReference type="PANTHER" id="PTHR42146:SF1">
    <property type="entry name" value="OLIGORIBONUCLEASE NRNB"/>
    <property type="match status" value="1"/>
</dbReference>
<dbReference type="Proteomes" id="UP000094609">
    <property type="component" value="Chromosome"/>
</dbReference>
<dbReference type="KEGG" id="shal:SHALO_1721"/>
<organism evidence="1 2">
    <name type="scientific">Sulfurospirillum halorespirans DSM 13726</name>
    <dbReference type="NCBI Taxonomy" id="1193502"/>
    <lineage>
        <taxon>Bacteria</taxon>
        <taxon>Pseudomonadati</taxon>
        <taxon>Campylobacterota</taxon>
        <taxon>Epsilonproteobacteria</taxon>
        <taxon>Campylobacterales</taxon>
        <taxon>Sulfurospirillaceae</taxon>
        <taxon>Sulfurospirillum</taxon>
    </lineage>
</organism>
<dbReference type="STRING" id="1193502.SHALO_1721"/>
<dbReference type="Gene3D" id="3.10.310.30">
    <property type="match status" value="1"/>
</dbReference>
<dbReference type="RefSeq" id="WP_069478177.1">
    <property type="nucleotide sequence ID" value="NZ_CP017111.1"/>
</dbReference>